<evidence type="ECO:0000313" key="1">
    <source>
        <dbReference type="EMBL" id="CCI43911.1"/>
    </source>
</evidence>
<protein>
    <submittedName>
        <fullName evidence="1">Uncharacterized protein</fullName>
    </submittedName>
</protein>
<sequence>MSIQRLGWIVYCTETFSFFGSFDLINLRDEFRCKQPKREGVFTLYVHERLWRYECRISQRTSGRRFHRKQQIDSTVEIFEHFYRESEDPLIQNSIVNCSYRRQKPTPSKQILSHEEPGRKWIAPKPGKSKLLSNFNEHF</sequence>
<reference evidence="1 2" key="1">
    <citation type="submission" date="2012-05" db="EMBL/GenBank/DDBJ databases">
        <title>Recombination and specialization in a pathogen metapopulation.</title>
        <authorList>
            <person name="Gardiner A."/>
            <person name="Kemen E."/>
            <person name="Schultz-Larsen T."/>
            <person name="MacLean D."/>
            <person name="Van Oosterhout C."/>
            <person name="Jones J.D.G."/>
        </authorList>
    </citation>
    <scope>NUCLEOTIDE SEQUENCE [LARGE SCALE GENOMIC DNA]</scope>
    <source>
        <strain evidence="1 2">Ac Nc2</strain>
    </source>
</reference>
<dbReference type="AlphaFoldDB" id="A0A024GAP8"/>
<dbReference type="InParanoid" id="A0A024GAP8"/>
<name>A0A024GAP8_9STRA</name>
<gene>
    <name evidence="1" type="ORF">BN9_046950</name>
</gene>
<proteinExistence type="predicted"/>
<dbReference type="EMBL" id="CAIX01000058">
    <property type="protein sequence ID" value="CCI43911.1"/>
    <property type="molecule type" value="Genomic_DNA"/>
</dbReference>
<accession>A0A024GAP8</accession>
<comment type="caution">
    <text evidence="1">The sequence shown here is derived from an EMBL/GenBank/DDBJ whole genome shotgun (WGS) entry which is preliminary data.</text>
</comment>
<dbReference type="Proteomes" id="UP000053237">
    <property type="component" value="Unassembled WGS sequence"/>
</dbReference>
<evidence type="ECO:0000313" key="2">
    <source>
        <dbReference type="Proteomes" id="UP000053237"/>
    </source>
</evidence>
<keyword evidence="2" id="KW-1185">Reference proteome</keyword>
<organism evidence="1 2">
    <name type="scientific">Albugo candida</name>
    <dbReference type="NCBI Taxonomy" id="65357"/>
    <lineage>
        <taxon>Eukaryota</taxon>
        <taxon>Sar</taxon>
        <taxon>Stramenopiles</taxon>
        <taxon>Oomycota</taxon>
        <taxon>Peronosporomycetes</taxon>
        <taxon>Albuginales</taxon>
        <taxon>Albuginaceae</taxon>
        <taxon>Albugo</taxon>
    </lineage>
</organism>